<gene>
    <name evidence="2" type="ORF">HERI1096_LOCUS25375</name>
</gene>
<protein>
    <submittedName>
        <fullName evidence="2">Uncharacterized protein</fullName>
    </submittedName>
</protein>
<sequence>MEKAAGRITGWQYWFTRGANLCYGAFMTCFPVLLVVTPEVSVNAHTYLFFAMLVFSFAVVAANFCEAEVVTLSSKIWFGIFGTFTAVLPVLGAIDFATYREGQAAPLVPWHLVWLLDWGWFMLLGLTVVFLPDAPELQLGIELSHHRFGELEYTTLY</sequence>
<feature type="transmembrane region" description="Helical" evidence="1">
    <location>
        <begin position="21"/>
        <end position="38"/>
    </location>
</feature>
<organism evidence="2">
    <name type="scientific">Haptolina ericina</name>
    <dbReference type="NCBI Taxonomy" id="156174"/>
    <lineage>
        <taxon>Eukaryota</taxon>
        <taxon>Haptista</taxon>
        <taxon>Haptophyta</taxon>
        <taxon>Prymnesiophyceae</taxon>
        <taxon>Prymnesiales</taxon>
        <taxon>Prymnesiaceae</taxon>
        <taxon>Haptolina</taxon>
    </lineage>
</organism>
<reference evidence="2" key="1">
    <citation type="submission" date="2021-01" db="EMBL/GenBank/DDBJ databases">
        <authorList>
            <person name="Corre E."/>
            <person name="Pelletier E."/>
            <person name="Niang G."/>
            <person name="Scheremetjew M."/>
            <person name="Finn R."/>
            <person name="Kale V."/>
            <person name="Holt S."/>
            <person name="Cochrane G."/>
            <person name="Meng A."/>
            <person name="Brown T."/>
            <person name="Cohen L."/>
        </authorList>
    </citation>
    <scope>NUCLEOTIDE SEQUENCE</scope>
    <source>
        <strain evidence="2">CCMP281</strain>
    </source>
</reference>
<dbReference type="EMBL" id="HBHX01045848">
    <property type="protein sequence ID" value="CAE0125049.1"/>
    <property type="molecule type" value="Transcribed_RNA"/>
</dbReference>
<evidence type="ECO:0000256" key="1">
    <source>
        <dbReference type="SAM" id="Phobius"/>
    </source>
</evidence>
<accession>A0A7S3B7Y9</accession>
<proteinExistence type="predicted"/>
<keyword evidence="1" id="KW-1133">Transmembrane helix</keyword>
<name>A0A7S3B7Y9_9EUKA</name>
<feature type="transmembrane region" description="Helical" evidence="1">
    <location>
        <begin position="111"/>
        <end position="131"/>
    </location>
</feature>
<keyword evidence="1" id="KW-0812">Transmembrane</keyword>
<keyword evidence="1" id="KW-0472">Membrane</keyword>
<evidence type="ECO:0000313" key="2">
    <source>
        <dbReference type="EMBL" id="CAE0125049.1"/>
    </source>
</evidence>
<dbReference type="AlphaFoldDB" id="A0A7S3B7Y9"/>
<feature type="transmembrane region" description="Helical" evidence="1">
    <location>
        <begin position="44"/>
        <end position="64"/>
    </location>
</feature>
<feature type="transmembrane region" description="Helical" evidence="1">
    <location>
        <begin position="76"/>
        <end position="99"/>
    </location>
</feature>